<evidence type="ECO:0000313" key="2">
    <source>
        <dbReference type="EMBL" id="WZL68914.1"/>
    </source>
</evidence>
<protein>
    <submittedName>
        <fullName evidence="2">DUF6240 domain-containing protein</fullName>
    </submittedName>
</protein>
<dbReference type="RefSeq" id="WP_341875922.1">
    <property type="nucleotide sequence ID" value="NZ_CP121687.1"/>
</dbReference>
<organism evidence="2 3">
    <name type="scientific">Defluviitalea saccharophila</name>
    <dbReference type="NCBI Taxonomy" id="879970"/>
    <lineage>
        <taxon>Bacteria</taxon>
        <taxon>Bacillati</taxon>
        <taxon>Bacillota</taxon>
        <taxon>Clostridia</taxon>
        <taxon>Lachnospirales</taxon>
        <taxon>Defluviitaleaceae</taxon>
        <taxon>Defluviitalea</taxon>
    </lineage>
</organism>
<dbReference type="EMBL" id="CP121687">
    <property type="protein sequence ID" value="WZL68914.1"/>
    <property type="molecule type" value="Genomic_DNA"/>
</dbReference>
<gene>
    <name evidence="2" type="ORF">QBE51_08790</name>
</gene>
<proteinExistence type="predicted"/>
<feature type="domain" description="Flagellar hook-length control protein-like C-terminal" evidence="1">
    <location>
        <begin position="1334"/>
        <end position="1407"/>
    </location>
</feature>
<dbReference type="InterPro" id="IPR038610">
    <property type="entry name" value="FliK-like_C_sf"/>
</dbReference>
<evidence type="ECO:0000313" key="3">
    <source>
        <dbReference type="Proteomes" id="UP001486565"/>
    </source>
</evidence>
<keyword evidence="3" id="KW-1185">Reference proteome</keyword>
<dbReference type="Gene3D" id="3.30.750.140">
    <property type="match status" value="1"/>
</dbReference>
<evidence type="ECO:0000259" key="1">
    <source>
        <dbReference type="Pfam" id="PF02120"/>
    </source>
</evidence>
<reference evidence="2 3" key="1">
    <citation type="submission" date="2023-03" db="EMBL/GenBank/DDBJ databases">
        <title>Novel Species.</title>
        <authorList>
            <person name="Ma S."/>
        </authorList>
    </citation>
    <scope>NUCLEOTIDE SEQUENCE [LARGE SCALE GENOMIC DNA]</scope>
    <source>
        <strain evidence="2 3">LIND6LT2</strain>
    </source>
</reference>
<name>A0ABZ2Y384_9FIRM</name>
<accession>A0ABZ2Y384</accession>
<dbReference type="InterPro" id="IPR046207">
    <property type="entry name" value="DUF6240"/>
</dbReference>
<dbReference type="InterPro" id="IPR021136">
    <property type="entry name" value="Flagellar_hook_control-like_C"/>
</dbReference>
<dbReference type="Pfam" id="PF19753">
    <property type="entry name" value="DUF6240"/>
    <property type="match status" value="4"/>
</dbReference>
<dbReference type="Proteomes" id="UP001486565">
    <property type="component" value="Chromosome"/>
</dbReference>
<dbReference type="Pfam" id="PF02120">
    <property type="entry name" value="Flg_hook"/>
    <property type="match status" value="1"/>
</dbReference>
<sequence length="1434" mass="166058">MIASVQNRDLVIRQNEIDVSTSMPRDWKQGDVLEGKIISCEENTAIIEIEGNQLQVKTSQKLGEEGSTLKLKVESISKGEVRLKPMEEEEIRPIKQYDRIKSILRKEAIPISEQNIEIAQKMIENGVTVEKEIFDKVIQAKKQIDQLINTMTREEVKELLESPYDIEKISIDVVTRFLSKSGRTKQKISDKEIEEELKNYIDHEEKNIKKAVKALLENDLPVTKKNIDSLILVQEKIETVKTMDDKAIAQFIKRDLPATLNNVYASVFSSGKEEPSTKSKSPYQDVGMHFEPVDFEVTKEEIISLLKAQQIPTEEEYIEAAEILIKNHIEVDKEKVQAIVTLKRQISRINEEDLLDQSAQLLKENKNPGKIELIDHQYRPVEKPLTHEEMKQLLQDIKEIDDEDIKKLIKRNMPINLKNLRGEKGSEIKDEVKLEKESIEQNPSFITAKRQLEEIRLKMTLEAAVKLNQKIQIDTAPLKEVVEELKALEKEYYGDCLKKAGAEPSKENIEQLEALYKKIEGIKELDERVLPKVIKKEINFIIDDLYKEQLKEEIIEPFKAETAVSAYEEMHTKPEQRFGDTIRKIENQIETLLKDQEIEPTKENIRCARILIQNAIDVTEENILHLKLLDEKVNYVGANLHPTIAAEMIKEGFRPDQIPIDEVIDYIKDFEEILGSDVRDKLNEFILQMDEDKALTQEEREGMIGIYRMLHTIEKSNGKVIGWLMKNNMSLTLNNLMEGAKYLARTGGRRQDMDVSIDDKFGVIEELNFPEKSIKAQLEKAFGGKEISNKNQGVITPKVLEDLYKEQISGEISNQSNEEVTLKDKSLESNKELKVKDHVRQPEEQKEPNIEKELRVKEDIRKIEEQIELVLKEAEIEPTKENIRYAKILRQNKLEVTKENITELKKMDMQVMSIQENLRLNNEEGIRTINQAIDYIRETAAQREDILEEALQKELTEFLGQIDKAMALTKEQKESIINIYNALNKLEISNTNQEVITPKILEALYKEQILGAISSQSNEEVRLKDQNVERSQETRLKEIEEERIKSVLKEAEIETTKENIRYGKILRQNDIEVTKQNILSLKNLDNQIMQNLQFGATTEMIKLDYFERIVEDFSKLASPEQLKEWLKSNPEFLEEDLETIYREYVKEEFIKKSFLPNALGESASDFSSVTDEDIKEFLNTIGSLKKVKQATLIFMEKNQIPVNIKNLQIVSSMIENPFEFGDNLEKLNEIIKESSAKEDIHKIIREAVNDLKNDKEVEEVLDEVKEKVKEIKEDLLNSSSGQKQNAWKTGNDIEKIMDIQKQIQKQEGFYQIPILINDKITNMNIYVMKDRKNEKQLQKEGLSAFISMDTEHLGTIRMYIHMDEKNVDFKISGESKEITDYLKSQEGSLRNSIEQIGYKVVKGQIKEEVNENIDKNPLLIPIKKHLDSGFEIII</sequence>